<evidence type="ECO:0000256" key="1">
    <source>
        <dbReference type="SAM" id="MobiDB-lite"/>
    </source>
</evidence>
<proteinExistence type="predicted"/>
<dbReference type="PANTHER" id="PTHR33240">
    <property type="entry name" value="OS08G0508500 PROTEIN"/>
    <property type="match status" value="1"/>
</dbReference>
<protein>
    <submittedName>
        <fullName evidence="2">Uncharacterized protein</fullName>
    </submittedName>
</protein>
<name>A0A9Q1JP32_9CARY</name>
<reference evidence="2" key="1">
    <citation type="submission" date="2022-04" db="EMBL/GenBank/DDBJ databases">
        <title>Carnegiea gigantea Genome sequencing and assembly v2.</title>
        <authorList>
            <person name="Copetti D."/>
            <person name="Sanderson M.J."/>
            <person name="Burquez A."/>
            <person name="Wojciechowski M.F."/>
        </authorList>
    </citation>
    <scope>NUCLEOTIDE SEQUENCE</scope>
    <source>
        <strain evidence="2">SGP5-SGP5p</strain>
        <tissue evidence="2">Aerial part</tissue>
    </source>
</reference>
<dbReference type="PANTHER" id="PTHR33240:SF17">
    <property type="entry name" value="EUKARYOTIC PEPTIDE CHAIN RELEASE FACTOR GTP-BINDING SUBUNIT-LIKE"/>
    <property type="match status" value="1"/>
</dbReference>
<evidence type="ECO:0000313" key="3">
    <source>
        <dbReference type="Proteomes" id="UP001153076"/>
    </source>
</evidence>
<comment type="caution">
    <text evidence="2">The sequence shown here is derived from an EMBL/GenBank/DDBJ whole genome shotgun (WGS) entry which is preliminary data.</text>
</comment>
<dbReference type="AlphaFoldDB" id="A0A9Q1JP32"/>
<feature type="compositionally biased region" description="Basic and acidic residues" evidence="1">
    <location>
        <begin position="70"/>
        <end position="81"/>
    </location>
</feature>
<gene>
    <name evidence="2" type="ORF">Cgig2_003113</name>
</gene>
<dbReference type="CDD" id="cd00303">
    <property type="entry name" value="retropepsin_like"/>
    <property type="match status" value="1"/>
</dbReference>
<feature type="region of interest" description="Disordered" evidence="1">
    <location>
        <begin position="70"/>
        <end position="89"/>
    </location>
</feature>
<dbReference type="Proteomes" id="UP001153076">
    <property type="component" value="Unassembled WGS sequence"/>
</dbReference>
<sequence length="389" mass="43458">MSTMTDTIMQQVSKQVKKAVEAATFARPLPHFDYIPTTGCEPSHRHIPRWSERGCLPRLKWPIAGREPRSVHWDKCPKEPSPDSGTAGKVNHRLNAVHDALPTNRLKHPYGGEGASNAKKATSDDLGTKATQCAKILQVSRATWAHDRRIRELRKSLHELEREPARLEPRDEECSTEIVATITGEYAEGKLSYGTHDGVRGGGEGMHFASLYNDPLVVEMKVANAIIQRILIDTRSSIDIITWDCLKKLKYPGREIVPLVHPILGFGGQEVNPTGMCVLIAFTIRSCSPTIKRRGLLITQVVFLSCRWNEIHHLRISSLDLGLTTMFHVLNVCLKVALLAENITSQDHQELPKELRTVLMVPPVALLLGLSRFLSARHSLGLCFRMGLF</sequence>
<evidence type="ECO:0000313" key="2">
    <source>
        <dbReference type="EMBL" id="KAJ8427550.1"/>
    </source>
</evidence>
<dbReference type="EMBL" id="JAKOGI010001132">
    <property type="protein sequence ID" value="KAJ8427550.1"/>
    <property type="molecule type" value="Genomic_DNA"/>
</dbReference>
<accession>A0A9Q1JP32</accession>
<keyword evidence="3" id="KW-1185">Reference proteome</keyword>
<organism evidence="2 3">
    <name type="scientific">Carnegiea gigantea</name>
    <dbReference type="NCBI Taxonomy" id="171969"/>
    <lineage>
        <taxon>Eukaryota</taxon>
        <taxon>Viridiplantae</taxon>
        <taxon>Streptophyta</taxon>
        <taxon>Embryophyta</taxon>
        <taxon>Tracheophyta</taxon>
        <taxon>Spermatophyta</taxon>
        <taxon>Magnoliopsida</taxon>
        <taxon>eudicotyledons</taxon>
        <taxon>Gunneridae</taxon>
        <taxon>Pentapetalae</taxon>
        <taxon>Caryophyllales</taxon>
        <taxon>Cactineae</taxon>
        <taxon>Cactaceae</taxon>
        <taxon>Cactoideae</taxon>
        <taxon>Echinocereeae</taxon>
        <taxon>Carnegiea</taxon>
    </lineage>
</organism>
<feature type="region of interest" description="Disordered" evidence="1">
    <location>
        <begin position="103"/>
        <end position="126"/>
    </location>
</feature>